<dbReference type="Proteomes" id="UP000194236">
    <property type="component" value="Unassembled WGS sequence"/>
</dbReference>
<evidence type="ECO:0000256" key="1">
    <source>
        <dbReference type="ARBA" id="ARBA00011925"/>
    </source>
</evidence>
<keyword evidence="3 6" id="KW-0808">Transferase</keyword>
<evidence type="ECO:0000256" key="7">
    <source>
        <dbReference type="SAM" id="Coils"/>
    </source>
</evidence>
<comment type="catalytic activity">
    <reaction evidence="5">
        <text>L-arginyl-[protein] + S-adenosyl-L-methionine = N(omega)-methyl-L-arginyl-[protein] + S-adenosyl-L-homocysteine + H(+)</text>
        <dbReference type="Rhea" id="RHEA:48100"/>
        <dbReference type="Rhea" id="RHEA-COMP:10532"/>
        <dbReference type="Rhea" id="RHEA-COMP:11990"/>
        <dbReference type="ChEBI" id="CHEBI:15378"/>
        <dbReference type="ChEBI" id="CHEBI:29965"/>
        <dbReference type="ChEBI" id="CHEBI:57856"/>
        <dbReference type="ChEBI" id="CHEBI:59789"/>
        <dbReference type="ChEBI" id="CHEBI:65280"/>
    </reaction>
    <physiologicalReaction direction="left-to-right" evidence="5">
        <dbReference type="Rhea" id="RHEA:48101"/>
    </physiologicalReaction>
</comment>
<feature type="coiled-coil region" evidence="7">
    <location>
        <begin position="20"/>
        <end position="47"/>
    </location>
</feature>
<dbReference type="GO" id="GO:0032259">
    <property type="term" value="P:methylation"/>
    <property type="evidence" value="ECO:0007669"/>
    <property type="project" value="UniProtKB-KW"/>
</dbReference>
<dbReference type="AlphaFoldDB" id="A0A1Y3BLW3"/>
<reference evidence="8 9" key="1">
    <citation type="submission" date="2017-03" db="EMBL/GenBank/DDBJ databases">
        <title>Genome Survey of Euroglyphus maynei.</title>
        <authorList>
            <person name="Arlian L.G."/>
            <person name="Morgan M.S."/>
            <person name="Rider S.D."/>
        </authorList>
    </citation>
    <scope>NUCLEOTIDE SEQUENCE [LARGE SCALE GENOMIC DNA]</scope>
    <source>
        <strain evidence="8">Arlian Lab</strain>
        <tissue evidence="8">Whole body</tissue>
    </source>
</reference>
<dbReference type="PANTHER" id="PTHR11006">
    <property type="entry name" value="PROTEIN ARGININE N-METHYLTRANSFERASE"/>
    <property type="match status" value="1"/>
</dbReference>
<gene>
    <name evidence="8" type="ORF">BLA29_009597</name>
</gene>
<feature type="non-terminal residue" evidence="8">
    <location>
        <position position="223"/>
    </location>
</feature>
<dbReference type="GO" id="GO:0005634">
    <property type="term" value="C:nucleus"/>
    <property type="evidence" value="ECO:0007669"/>
    <property type="project" value="TreeGrafter"/>
</dbReference>
<name>A0A1Y3BLW3_EURMA</name>
<sequence>MNIMNITGEELKNICHDLSKEKLIEIIVELNGKLNESRDDMKRMRNLFFEQQQQSDDNVIEEKKNVTSLDEQSDSEYMDSYSHFSIHHQMLADKARTLAYQDAIIENSTLFIGKTVLDIGCGSGILSLFAAKAGAKLVVAVDHSDIVNNARSIIIENGYEQTIRIVRGKLERIDFEKLSLPTKYDIIISEWMGYFLLFEGMLDTVLYARDHLLQPQGALLPSR</sequence>
<keyword evidence="9" id="KW-1185">Reference proteome</keyword>
<dbReference type="Gene3D" id="3.40.50.150">
    <property type="entry name" value="Vaccinia Virus protein VP39"/>
    <property type="match status" value="1"/>
</dbReference>
<dbReference type="CDD" id="cd02440">
    <property type="entry name" value="AdoMet_MTases"/>
    <property type="match status" value="1"/>
</dbReference>
<organism evidence="8 9">
    <name type="scientific">Euroglyphus maynei</name>
    <name type="common">Mayne's house dust mite</name>
    <dbReference type="NCBI Taxonomy" id="6958"/>
    <lineage>
        <taxon>Eukaryota</taxon>
        <taxon>Metazoa</taxon>
        <taxon>Ecdysozoa</taxon>
        <taxon>Arthropoda</taxon>
        <taxon>Chelicerata</taxon>
        <taxon>Arachnida</taxon>
        <taxon>Acari</taxon>
        <taxon>Acariformes</taxon>
        <taxon>Sarcoptiformes</taxon>
        <taxon>Astigmata</taxon>
        <taxon>Psoroptidia</taxon>
        <taxon>Analgoidea</taxon>
        <taxon>Pyroglyphidae</taxon>
        <taxon>Pyroglyphinae</taxon>
        <taxon>Euroglyphus</taxon>
    </lineage>
</organism>
<proteinExistence type="predicted"/>
<dbReference type="SUPFAM" id="SSF53335">
    <property type="entry name" value="S-adenosyl-L-methionine-dependent methyltransferases"/>
    <property type="match status" value="1"/>
</dbReference>
<dbReference type="GO" id="GO:0035242">
    <property type="term" value="F:protein-arginine omega-N asymmetric methyltransferase activity"/>
    <property type="evidence" value="ECO:0007669"/>
    <property type="project" value="UniProtKB-EC"/>
</dbReference>
<evidence type="ECO:0000256" key="5">
    <source>
        <dbReference type="ARBA" id="ARBA00049303"/>
    </source>
</evidence>
<evidence type="ECO:0000313" key="8">
    <source>
        <dbReference type="EMBL" id="OTF81087.1"/>
    </source>
</evidence>
<protein>
    <recommendedName>
        <fullName evidence="1">type I protein arginine methyltransferase</fullName>
        <ecNumber evidence="1">2.1.1.319</ecNumber>
    </recommendedName>
</protein>
<dbReference type="EMBL" id="MUJZ01015366">
    <property type="protein sequence ID" value="OTF81087.1"/>
    <property type="molecule type" value="Genomic_DNA"/>
</dbReference>
<dbReference type="GO" id="GO:0042054">
    <property type="term" value="F:histone methyltransferase activity"/>
    <property type="evidence" value="ECO:0007669"/>
    <property type="project" value="TreeGrafter"/>
</dbReference>
<dbReference type="Pfam" id="PF06325">
    <property type="entry name" value="PrmA"/>
    <property type="match status" value="1"/>
</dbReference>
<dbReference type="FunFam" id="3.40.50.150:FF:000003">
    <property type="entry name" value="Blast:Protein arginine N-methyltransferase 1"/>
    <property type="match status" value="1"/>
</dbReference>
<keyword evidence="2 6" id="KW-0489">Methyltransferase</keyword>
<keyword evidence="7" id="KW-0175">Coiled coil</keyword>
<comment type="caution">
    <text evidence="8">The sequence shown here is derived from an EMBL/GenBank/DDBJ whole genome shotgun (WGS) entry which is preliminary data.</text>
</comment>
<dbReference type="InterPro" id="IPR029063">
    <property type="entry name" value="SAM-dependent_MTases_sf"/>
</dbReference>
<dbReference type="PROSITE" id="PS51678">
    <property type="entry name" value="SAM_MT_PRMT"/>
    <property type="match status" value="1"/>
</dbReference>
<keyword evidence="4 6" id="KW-0949">S-adenosyl-L-methionine</keyword>
<evidence type="ECO:0000256" key="6">
    <source>
        <dbReference type="PROSITE-ProRule" id="PRU01015"/>
    </source>
</evidence>
<dbReference type="InterPro" id="IPR025799">
    <property type="entry name" value="Arg_MeTrfase"/>
</dbReference>
<dbReference type="OrthoDB" id="7848332at2759"/>
<evidence type="ECO:0000313" key="9">
    <source>
        <dbReference type="Proteomes" id="UP000194236"/>
    </source>
</evidence>
<evidence type="ECO:0000256" key="3">
    <source>
        <dbReference type="ARBA" id="ARBA00022679"/>
    </source>
</evidence>
<dbReference type="EC" id="2.1.1.319" evidence="1"/>
<accession>A0A1Y3BLW3</accession>
<evidence type="ECO:0000256" key="4">
    <source>
        <dbReference type="ARBA" id="ARBA00022691"/>
    </source>
</evidence>
<dbReference type="PANTHER" id="PTHR11006:SF53">
    <property type="entry name" value="PROTEIN ARGININE N-METHYLTRANSFERASE 3"/>
    <property type="match status" value="1"/>
</dbReference>
<evidence type="ECO:0000256" key="2">
    <source>
        <dbReference type="ARBA" id="ARBA00022603"/>
    </source>
</evidence>